<dbReference type="InterPro" id="IPR000326">
    <property type="entry name" value="PAP2/HPO"/>
</dbReference>
<feature type="active site" description="Nucleophile" evidence="11">
    <location>
        <position position="165"/>
    </location>
</feature>
<comment type="subcellular location">
    <subcellularLocation>
        <location evidence="1">Endoplasmic reticulum membrane</location>
        <topology evidence="1">Multi-pass membrane protein</topology>
    </subcellularLocation>
</comment>
<dbReference type="Proteomes" id="UP000014500">
    <property type="component" value="Unassembled WGS sequence"/>
</dbReference>
<feature type="active site" description="Proton donor" evidence="11">
    <location>
        <position position="113"/>
    </location>
</feature>
<evidence type="ECO:0000256" key="2">
    <source>
        <dbReference type="ARBA" id="ARBA00004742"/>
    </source>
</evidence>
<dbReference type="eggNOG" id="ENOG502QS9B">
    <property type="taxonomic scope" value="Eukaryota"/>
</dbReference>
<keyword evidence="5" id="KW-0312">Gluconeogenesis</keyword>
<accession>T1JG42</accession>
<sequence>MYVLNEWGLHVVEYTQKNFHGWAGFLKLISNTVGNPESMYMIYFPMIYPFDCQLGIKLLQAIIVGDWLNLIMKWALMGDRPYWWVHEMKLAHSINIQQFSNTCETGPGNPSGHVAITGIAWFILTQAIIDKVDKKFKMNIKYPAWAVYVFAMTLMGMSRIYIAAHFPHQCVFGFICAVISGRIISKLDSSSFTLRHYVLALIFSIVSIIFMNFTLEVCGVDVKWTIRLAHKWCANANWIHASTTPFYIMWRFMGITLGTGLLTSSYTYKKLCNSAQSLSKRILLSVGGVLTTAFLIKFTPKKISHSAMYMAVFVFHAILINITGLALPLGMQLIST</sequence>
<comment type="similarity">
    <text evidence="3">Belongs to the glucose-6-phosphatase family.</text>
</comment>
<evidence type="ECO:0000256" key="1">
    <source>
        <dbReference type="ARBA" id="ARBA00004477"/>
    </source>
</evidence>
<dbReference type="SMART" id="SM00014">
    <property type="entry name" value="acidPPc"/>
    <property type="match status" value="1"/>
</dbReference>
<dbReference type="HOGENOM" id="CLU_052517_0_0_1"/>
<evidence type="ECO:0000256" key="5">
    <source>
        <dbReference type="ARBA" id="ARBA00022432"/>
    </source>
</evidence>
<comment type="pathway">
    <text evidence="2">Carbohydrate biosynthesis; gluconeogenesis.</text>
</comment>
<evidence type="ECO:0000256" key="4">
    <source>
        <dbReference type="ARBA" id="ARBA00012634"/>
    </source>
</evidence>
<dbReference type="OMA" id="EEHLFYV"/>
<feature type="domain" description="Phosphatidic acid phosphatase type 2/haloperoxidase" evidence="14">
    <location>
        <begin position="56"/>
        <end position="185"/>
    </location>
</feature>
<protein>
    <recommendedName>
        <fullName evidence="4">glucose-6-phosphatase</fullName>
        <ecNumber evidence="4">3.1.3.9</ecNumber>
    </recommendedName>
</protein>
<evidence type="ECO:0000256" key="9">
    <source>
        <dbReference type="ARBA" id="ARBA00022989"/>
    </source>
</evidence>
<evidence type="ECO:0000259" key="14">
    <source>
        <dbReference type="SMART" id="SM00014"/>
    </source>
</evidence>
<feature type="binding site" evidence="12">
    <location>
        <position position="80"/>
    </location>
    <ligand>
        <name>substrate</name>
    </ligand>
</feature>
<keyword evidence="6 13" id="KW-0812">Transmembrane</keyword>
<keyword evidence="8" id="KW-0256">Endoplasmic reticulum</keyword>
<reference evidence="15" key="2">
    <citation type="submission" date="2015-02" db="UniProtKB">
        <authorList>
            <consortium name="EnsemblMetazoa"/>
        </authorList>
    </citation>
    <scope>IDENTIFICATION</scope>
</reference>
<keyword evidence="9 13" id="KW-1133">Transmembrane helix</keyword>
<dbReference type="PIRSF" id="PIRSF000905">
    <property type="entry name" value="Glucose-6-phosphatase"/>
    <property type="match status" value="1"/>
</dbReference>
<evidence type="ECO:0000256" key="7">
    <source>
        <dbReference type="ARBA" id="ARBA00022801"/>
    </source>
</evidence>
<dbReference type="PANTHER" id="PTHR12591:SF0">
    <property type="entry name" value="FI19814P1"/>
    <property type="match status" value="1"/>
</dbReference>
<evidence type="ECO:0000256" key="6">
    <source>
        <dbReference type="ARBA" id="ARBA00022692"/>
    </source>
</evidence>
<dbReference type="PhylomeDB" id="T1JG42"/>
<keyword evidence="10 13" id="KW-0472">Membrane</keyword>
<dbReference type="EMBL" id="JH432192">
    <property type="status" value="NOT_ANNOTATED_CDS"/>
    <property type="molecule type" value="Genomic_DNA"/>
</dbReference>
<dbReference type="STRING" id="126957.T1JG42"/>
<dbReference type="InterPro" id="IPR036938">
    <property type="entry name" value="PAP2/HPO_sf"/>
</dbReference>
<name>T1JG42_STRMM</name>
<evidence type="ECO:0000313" key="15">
    <source>
        <dbReference type="EnsemblMetazoa" id="SMAR012811-PA"/>
    </source>
</evidence>
<dbReference type="GO" id="GO:0005789">
    <property type="term" value="C:endoplasmic reticulum membrane"/>
    <property type="evidence" value="ECO:0007669"/>
    <property type="project" value="UniProtKB-SubCell"/>
</dbReference>
<evidence type="ECO:0000256" key="3">
    <source>
        <dbReference type="ARBA" id="ARBA00009266"/>
    </source>
</evidence>
<feature type="transmembrane region" description="Helical" evidence="13">
    <location>
        <begin position="197"/>
        <end position="215"/>
    </location>
</feature>
<feature type="transmembrane region" description="Helical" evidence="13">
    <location>
        <begin position="278"/>
        <end position="296"/>
    </location>
</feature>
<evidence type="ECO:0000256" key="10">
    <source>
        <dbReference type="ARBA" id="ARBA00023136"/>
    </source>
</evidence>
<dbReference type="EnsemblMetazoa" id="SMAR012811-RA">
    <property type="protein sequence ID" value="SMAR012811-PA"/>
    <property type="gene ID" value="SMAR012811"/>
</dbReference>
<evidence type="ECO:0000256" key="12">
    <source>
        <dbReference type="PIRSR" id="PIRSR000905-2"/>
    </source>
</evidence>
<dbReference type="Gene3D" id="1.20.144.10">
    <property type="entry name" value="Phosphatidic acid phosphatase type 2/haloperoxidase"/>
    <property type="match status" value="1"/>
</dbReference>
<evidence type="ECO:0000313" key="16">
    <source>
        <dbReference type="Proteomes" id="UP000014500"/>
    </source>
</evidence>
<dbReference type="AlphaFoldDB" id="T1JG42"/>
<dbReference type="PANTHER" id="PTHR12591">
    <property type="entry name" value="GLUCOSE-6-PHOSPHATASE"/>
    <property type="match status" value="1"/>
</dbReference>
<keyword evidence="16" id="KW-1185">Reference proteome</keyword>
<dbReference type="SUPFAM" id="SSF48317">
    <property type="entry name" value="Acid phosphatase/Vanadium-dependent haloperoxidase"/>
    <property type="match status" value="1"/>
</dbReference>
<feature type="transmembrane region" description="Helical" evidence="13">
    <location>
        <begin position="248"/>
        <end position="266"/>
    </location>
</feature>
<organism evidence="15 16">
    <name type="scientific">Strigamia maritima</name>
    <name type="common">European centipede</name>
    <name type="synonym">Geophilus maritimus</name>
    <dbReference type="NCBI Taxonomy" id="126957"/>
    <lineage>
        <taxon>Eukaryota</taxon>
        <taxon>Metazoa</taxon>
        <taxon>Ecdysozoa</taxon>
        <taxon>Arthropoda</taxon>
        <taxon>Myriapoda</taxon>
        <taxon>Chilopoda</taxon>
        <taxon>Pleurostigmophora</taxon>
        <taxon>Geophilomorpha</taxon>
        <taxon>Linotaeniidae</taxon>
        <taxon>Strigamia</taxon>
    </lineage>
</organism>
<dbReference type="GO" id="GO:0006094">
    <property type="term" value="P:gluconeogenesis"/>
    <property type="evidence" value="ECO:0007669"/>
    <property type="project" value="UniProtKB-UniPathway"/>
</dbReference>
<keyword evidence="7" id="KW-0378">Hydrolase</keyword>
<dbReference type="InterPro" id="IPR016275">
    <property type="entry name" value="Glucose-6-phosphatase"/>
</dbReference>
<evidence type="ECO:0000256" key="13">
    <source>
        <dbReference type="SAM" id="Phobius"/>
    </source>
</evidence>
<evidence type="ECO:0000256" key="11">
    <source>
        <dbReference type="PIRSR" id="PIRSR000905-1"/>
    </source>
</evidence>
<dbReference type="EC" id="3.1.3.9" evidence="4"/>
<proteinExistence type="inferred from homology"/>
<evidence type="ECO:0000256" key="8">
    <source>
        <dbReference type="ARBA" id="ARBA00022824"/>
    </source>
</evidence>
<dbReference type="GO" id="GO:0051156">
    <property type="term" value="P:glucose 6-phosphate metabolic process"/>
    <property type="evidence" value="ECO:0007669"/>
    <property type="project" value="TreeGrafter"/>
</dbReference>
<dbReference type="GO" id="GO:0004346">
    <property type="term" value="F:glucose-6-phosphatase activity"/>
    <property type="evidence" value="ECO:0007669"/>
    <property type="project" value="UniProtKB-EC"/>
</dbReference>
<feature type="binding site" evidence="12">
    <location>
        <position position="159"/>
    </location>
    <ligand>
        <name>substrate</name>
    </ligand>
</feature>
<feature type="transmembrane region" description="Helical" evidence="13">
    <location>
        <begin position="308"/>
        <end position="330"/>
    </location>
</feature>
<dbReference type="UniPathway" id="UPA00138"/>
<dbReference type="Pfam" id="PF01569">
    <property type="entry name" value="PAP2"/>
    <property type="match status" value="1"/>
</dbReference>
<reference evidence="16" key="1">
    <citation type="submission" date="2011-05" db="EMBL/GenBank/DDBJ databases">
        <authorList>
            <person name="Richards S.R."/>
            <person name="Qu J."/>
            <person name="Jiang H."/>
            <person name="Jhangiani S.N."/>
            <person name="Agravi P."/>
            <person name="Goodspeed R."/>
            <person name="Gross S."/>
            <person name="Mandapat C."/>
            <person name="Jackson L."/>
            <person name="Mathew T."/>
            <person name="Pu L."/>
            <person name="Thornton R."/>
            <person name="Saada N."/>
            <person name="Wilczek-Boney K.B."/>
            <person name="Lee S."/>
            <person name="Kovar C."/>
            <person name="Wu Y."/>
            <person name="Scherer S.E."/>
            <person name="Worley K.C."/>
            <person name="Muzny D.M."/>
            <person name="Gibbs R."/>
        </authorList>
    </citation>
    <scope>NUCLEOTIDE SEQUENCE</scope>
    <source>
        <strain evidence="16">Brora</strain>
    </source>
</reference>
<feature type="transmembrane region" description="Helical" evidence="13">
    <location>
        <begin position="142"/>
        <end position="160"/>
    </location>
</feature>